<proteinExistence type="predicted"/>
<sequence length="213" mass="23613">MGTLSFVEKETIMAAKGNKLEASLVSMTGTLIYLNDMEKTLKRKPLVPRSVESLMAPTQVELEALSKQFQATREAAVKDAQPLLDEWLRKMGLSVGGCISGCTWRHLAGRHGSTLTFEGGIEHARLHRYALSGTRVVDFTLVGARLGLPSGSFVRTVEDIPVRNQADFNFCALSDVQTLDARTGETVRVLHVYVPLQEDQRERWARLGDLELT</sequence>
<accession>A0A106QDH3</accession>
<comment type="caution">
    <text evidence="1">The sequence shown here is derived from an EMBL/GenBank/DDBJ whole genome shotgun (WGS) entry which is preliminary data.</text>
</comment>
<name>A0A106QDH3_9BURK</name>
<evidence type="ECO:0000313" key="1">
    <source>
        <dbReference type="EMBL" id="KWA84293.1"/>
    </source>
</evidence>
<dbReference type="Proteomes" id="UP000060630">
    <property type="component" value="Unassembled WGS sequence"/>
</dbReference>
<dbReference type="AlphaFoldDB" id="A0A106QDH3"/>
<gene>
    <name evidence="1" type="ORF">WL29_23335</name>
</gene>
<organism evidence="1 2">
    <name type="scientific">Burkholderia ubonensis</name>
    <dbReference type="NCBI Taxonomy" id="101571"/>
    <lineage>
        <taxon>Bacteria</taxon>
        <taxon>Pseudomonadati</taxon>
        <taxon>Pseudomonadota</taxon>
        <taxon>Betaproteobacteria</taxon>
        <taxon>Burkholderiales</taxon>
        <taxon>Burkholderiaceae</taxon>
        <taxon>Burkholderia</taxon>
        <taxon>Burkholderia cepacia complex</taxon>
    </lineage>
</organism>
<reference evidence="1 2" key="1">
    <citation type="submission" date="2015-11" db="EMBL/GenBank/DDBJ databases">
        <title>Expanding the genomic diversity of Burkholderia species for the development of highly accurate diagnostics.</title>
        <authorList>
            <person name="Sahl J."/>
            <person name="Keim P."/>
            <person name="Wagner D."/>
        </authorList>
    </citation>
    <scope>NUCLEOTIDE SEQUENCE [LARGE SCALE GENOMIC DNA]</scope>
    <source>
        <strain evidence="1 2">MSMB2087WGS</strain>
    </source>
</reference>
<evidence type="ECO:0000313" key="2">
    <source>
        <dbReference type="Proteomes" id="UP000060630"/>
    </source>
</evidence>
<protein>
    <submittedName>
        <fullName evidence="1">Uncharacterized protein</fullName>
    </submittedName>
</protein>
<dbReference type="EMBL" id="LPHD01000049">
    <property type="protein sequence ID" value="KWA84293.1"/>
    <property type="molecule type" value="Genomic_DNA"/>
</dbReference>